<dbReference type="GO" id="GO:0016799">
    <property type="term" value="F:hydrolase activity, hydrolyzing N-glycosyl compounds"/>
    <property type="evidence" value="ECO:0007669"/>
    <property type="project" value="TreeGrafter"/>
</dbReference>
<sequence length="193" mass="21688">MKRVSVFCGSSPGASTIYTDEAVQLGTQLAKEGITLVYGGARVGIMGTVANAAIQAGGDVIGVIPKMLMTREIAHTELTELIVVNTMHERKAKMEELSDGFIALPGGPGTMEEFFEVYTWAQLGEHHKPIGMLNSNNYYDKLLTFFDHMIEEQFLKPEYHSMIMVEKEPQVLIEKFRTYEPPKLTKWINREET</sequence>
<dbReference type="OrthoDB" id="9801098at2"/>
<comment type="similarity">
    <text evidence="1 2">Belongs to the LOG family.</text>
</comment>
<dbReference type="PANTHER" id="PTHR31223">
    <property type="entry name" value="LOG FAMILY PROTEIN YJL055W"/>
    <property type="match status" value="1"/>
</dbReference>
<dbReference type="EMBL" id="LWSG01000014">
    <property type="protein sequence ID" value="OAS86204.1"/>
    <property type="molecule type" value="Genomic_DNA"/>
</dbReference>
<keyword evidence="4" id="KW-1185">Reference proteome</keyword>
<gene>
    <name evidence="3" type="ORF">A6K24_22020</name>
</gene>
<dbReference type="GO" id="GO:0009691">
    <property type="term" value="P:cytokinin biosynthetic process"/>
    <property type="evidence" value="ECO:0007669"/>
    <property type="project" value="UniProtKB-UniRule"/>
</dbReference>
<evidence type="ECO:0000256" key="1">
    <source>
        <dbReference type="ARBA" id="ARBA00006763"/>
    </source>
</evidence>
<reference evidence="4" key="1">
    <citation type="submission" date="2016-04" db="EMBL/GenBank/DDBJ databases">
        <authorList>
            <person name="Lyu Z."/>
            <person name="Lyu W."/>
        </authorList>
    </citation>
    <scope>NUCLEOTIDE SEQUENCE [LARGE SCALE GENOMIC DNA]</scope>
    <source>
        <strain evidence="4">C44</strain>
    </source>
</reference>
<dbReference type="NCBIfam" id="TIGR00730">
    <property type="entry name" value="Rossman fold protein, TIGR00730 family"/>
    <property type="match status" value="1"/>
</dbReference>
<dbReference type="SUPFAM" id="SSF102405">
    <property type="entry name" value="MCP/YpsA-like"/>
    <property type="match status" value="1"/>
</dbReference>
<comment type="caution">
    <text evidence="3">The sequence shown here is derived from an EMBL/GenBank/DDBJ whole genome shotgun (WGS) entry which is preliminary data.</text>
</comment>
<evidence type="ECO:0000313" key="4">
    <source>
        <dbReference type="Proteomes" id="UP000078534"/>
    </source>
</evidence>
<organism evidence="3 4">
    <name type="scientific">Metabacillus litoralis</name>
    <dbReference type="NCBI Taxonomy" id="152268"/>
    <lineage>
        <taxon>Bacteria</taxon>
        <taxon>Bacillati</taxon>
        <taxon>Bacillota</taxon>
        <taxon>Bacilli</taxon>
        <taxon>Bacillales</taxon>
        <taxon>Bacillaceae</taxon>
        <taxon>Metabacillus</taxon>
    </lineage>
</organism>
<evidence type="ECO:0000256" key="2">
    <source>
        <dbReference type="RuleBase" id="RU363015"/>
    </source>
</evidence>
<evidence type="ECO:0000313" key="3">
    <source>
        <dbReference type="EMBL" id="OAS86204.1"/>
    </source>
</evidence>
<dbReference type="Proteomes" id="UP000078534">
    <property type="component" value="Unassembled WGS sequence"/>
</dbReference>
<dbReference type="RefSeq" id="WP_066332230.1">
    <property type="nucleotide sequence ID" value="NZ_LWSG01000014.1"/>
</dbReference>
<dbReference type="STRING" id="152268.A6K24_22020"/>
<dbReference type="AlphaFoldDB" id="A0A179SXV6"/>
<dbReference type="Gene3D" id="3.40.50.450">
    <property type="match status" value="1"/>
</dbReference>
<dbReference type="GO" id="GO:0005829">
    <property type="term" value="C:cytosol"/>
    <property type="evidence" value="ECO:0007669"/>
    <property type="project" value="TreeGrafter"/>
</dbReference>
<protein>
    <recommendedName>
        <fullName evidence="2">Cytokinin riboside 5'-monophosphate phosphoribohydrolase</fullName>
        <ecNumber evidence="2">3.2.2.n1</ecNumber>
    </recommendedName>
</protein>
<name>A0A179SXV6_9BACI</name>
<keyword evidence="2" id="KW-0378">Hydrolase</keyword>
<keyword evidence="2" id="KW-0203">Cytokinin biosynthesis</keyword>
<dbReference type="InterPro" id="IPR031100">
    <property type="entry name" value="LOG_fam"/>
</dbReference>
<dbReference type="FunFam" id="3.40.50.450:FF:000012">
    <property type="entry name" value="LOG family protein YvdD"/>
    <property type="match status" value="1"/>
</dbReference>
<accession>A0A179SXV6</accession>
<dbReference type="EC" id="3.2.2.n1" evidence="2"/>
<dbReference type="InterPro" id="IPR005269">
    <property type="entry name" value="LOG"/>
</dbReference>
<proteinExistence type="inferred from homology"/>
<dbReference type="PANTHER" id="PTHR31223:SF70">
    <property type="entry name" value="LOG FAMILY PROTEIN YJL055W"/>
    <property type="match status" value="1"/>
</dbReference>
<dbReference type="Pfam" id="PF03641">
    <property type="entry name" value="Lysine_decarbox"/>
    <property type="match status" value="1"/>
</dbReference>